<protein>
    <submittedName>
        <fullName evidence="1">Uncharacterized protein</fullName>
    </submittedName>
</protein>
<dbReference type="STRING" id="582672.SAMN05216360_101386"/>
<dbReference type="AlphaFoldDB" id="A0A1G9RUE5"/>
<accession>A0A1G9RUE5</accession>
<name>A0A1G9RUE5_9HYPH</name>
<dbReference type="EMBL" id="FNHS01000001">
    <property type="protein sequence ID" value="SDM26908.1"/>
    <property type="molecule type" value="Genomic_DNA"/>
</dbReference>
<proteinExistence type="predicted"/>
<evidence type="ECO:0000313" key="2">
    <source>
        <dbReference type="Proteomes" id="UP000198704"/>
    </source>
</evidence>
<reference evidence="2" key="1">
    <citation type="submission" date="2016-10" db="EMBL/GenBank/DDBJ databases">
        <authorList>
            <person name="Varghese N."/>
            <person name="Submissions S."/>
        </authorList>
    </citation>
    <scope>NUCLEOTIDE SEQUENCE [LARGE SCALE GENOMIC DNA]</scope>
    <source>
        <strain evidence="2">BL47</strain>
    </source>
</reference>
<organism evidence="1 2">
    <name type="scientific">Methylobacterium phyllostachyos</name>
    <dbReference type="NCBI Taxonomy" id="582672"/>
    <lineage>
        <taxon>Bacteria</taxon>
        <taxon>Pseudomonadati</taxon>
        <taxon>Pseudomonadota</taxon>
        <taxon>Alphaproteobacteria</taxon>
        <taxon>Hyphomicrobiales</taxon>
        <taxon>Methylobacteriaceae</taxon>
        <taxon>Methylobacterium</taxon>
    </lineage>
</organism>
<gene>
    <name evidence="1" type="ORF">SAMN05216360_101386</name>
</gene>
<keyword evidence="2" id="KW-1185">Reference proteome</keyword>
<sequence length="74" mass="8048">MRGVNRQPAGMVRVAAPRFPAGMREAVVWRRGVRSYDDLMRAYAERGAPLAAASTNSTASGCLDRPSPYIAHVM</sequence>
<evidence type="ECO:0000313" key="1">
    <source>
        <dbReference type="EMBL" id="SDM26908.1"/>
    </source>
</evidence>
<dbReference type="Proteomes" id="UP000198704">
    <property type="component" value="Unassembled WGS sequence"/>
</dbReference>